<feature type="transmembrane region" description="Helical" evidence="2">
    <location>
        <begin position="129"/>
        <end position="148"/>
    </location>
</feature>
<feature type="transmembrane region" description="Helical" evidence="2">
    <location>
        <begin position="383"/>
        <end position="402"/>
    </location>
</feature>
<gene>
    <name evidence="3" type="ORF">SAMN06264365_103112</name>
</gene>
<feature type="transmembrane region" description="Helical" evidence="2">
    <location>
        <begin position="679"/>
        <end position="699"/>
    </location>
</feature>
<feature type="transmembrane region" description="Helical" evidence="2">
    <location>
        <begin position="102"/>
        <end position="123"/>
    </location>
</feature>
<evidence type="ECO:0000256" key="1">
    <source>
        <dbReference type="SAM" id="MobiDB-lite"/>
    </source>
</evidence>
<protein>
    <submittedName>
        <fullName evidence="3">Predicted membrane protein</fullName>
    </submittedName>
</protein>
<accession>A0A238X731</accession>
<evidence type="ECO:0000313" key="3">
    <source>
        <dbReference type="EMBL" id="SNR54391.1"/>
    </source>
</evidence>
<keyword evidence="2" id="KW-0472">Membrane</keyword>
<feature type="transmembrane region" description="Helical" evidence="2">
    <location>
        <begin position="706"/>
        <end position="725"/>
    </location>
</feature>
<dbReference type="EMBL" id="FZNR01000003">
    <property type="protein sequence ID" value="SNR54391.1"/>
    <property type="molecule type" value="Genomic_DNA"/>
</dbReference>
<dbReference type="RefSeq" id="WP_089292773.1">
    <property type="nucleotide sequence ID" value="NZ_BOMU01000040.1"/>
</dbReference>
<dbReference type="OrthoDB" id="3784811at2"/>
<keyword evidence="2" id="KW-1133">Transmembrane helix</keyword>
<evidence type="ECO:0000313" key="4">
    <source>
        <dbReference type="Proteomes" id="UP000198415"/>
    </source>
</evidence>
<sequence length="857" mass="93338">MKFPQTPGIEDQPTQRIPLQRPASLADQPIRRAPHQRSASLADQPTQRIPLRPADVLAEQPTEILHLPAARETAAPETVAPTRTRPDSLVGRVTQRLLRRRALLLLTLLAVVIECVPGVPGLALAPAGLWLLFGAPIMLWYAAADAFVSTRDGRTILAVGCTVLSDIVIALGVNTILPVAGFDKPLQTIPLTVGALLFIVGLAAIAPVSEPSANSVPWWRAQPAPDLIPIVALGSVAVLLAVAGAIRLNNGLGGTVSMAALVVVAALMTFLLVRRRRHLPIVTGVGIFFIALALLLLTSLRGWNITGHDIQREFKVFEITYQASRWNIADFRNAYNACLSLNLLPTSIVRLTGIPSVYVFKAVFPVIFAVAPVALYRSVRHGGSQIVALLSAVYFVAFPTFFTDMAFLVRQEVAFVMLGCIMVLFADAARPRAIRQNVATIMLIGIVLTHYSTTYVVLAALGLAYVLGFFWGLAVRKRAIAATRRRLFVTWWMIGIAGIAAVVWTGPLTHTGDQARLTAKNTVLQLLSGKFASASSDTAYSIFGGAKVSTAERLADYAEDTLSQTSEDRADGEYLPLDVINRHPAEAVEQAKMPLTGLGTVLEKVGVNVATVNTVVRQSVAKLLQVLLLVGLILAVFVPRRRIYRPAPEHVALGAGGLGVLALLTVLPELSVDYGVLRAFQQGLFFFAPFIAGASIWIFRWAGKRATAMACVMAMFLFVDLVGIVPKLTGGYPPQLHLANAGQYYDIYYLHPEERASIDWLQTHVSEAERDDVQSEIQTDRYTFGRMQSVLDRPATNDIFPTLVGPNTYVFLGFTTVQKGEATIFYRGDLVTYRYPVDLLDETKNKIYSSEGAEIYR</sequence>
<keyword evidence="4" id="KW-1185">Reference proteome</keyword>
<feature type="transmembrane region" description="Helical" evidence="2">
    <location>
        <begin position="227"/>
        <end position="246"/>
    </location>
</feature>
<feature type="region of interest" description="Disordered" evidence="1">
    <location>
        <begin position="1"/>
        <end position="45"/>
    </location>
</feature>
<evidence type="ECO:0000256" key="2">
    <source>
        <dbReference type="SAM" id="Phobius"/>
    </source>
</evidence>
<feature type="transmembrane region" description="Helical" evidence="2">
    <location>
        <begin position="457"/>
        <end position="475"/>
    </location>
</feature>
<organism evidence="3 4">
    <name type="scientific">Actinoplanes regularis</name>
    <dbReference type="NCBI Taxonomy" id="52697"/>
    <lineage>
        <taxon>Bacteria</taxon>
        <taxon>Bacillati</taxon>
        <taxon>Actinomycetota</taxon>
        <taxon>Actinomycetes</taxon>
        <taxon>Micromonosporales</taxon>
        <taxon>Micromonosporaceae</taxon>
        <taxon>Actinoplanes</taxon>
    </lineage>
</organism>
<dbReference type="AlphaFoldDB" id="A0A238X731"/>
<feature type="transmembrane region" description="Helical" evidence="2">
    <location>
        <begin position="252"/>
        <end position="272"/>
    </location>
</feature>
<feature type="transmembrane region" description="Helical" evidence="2">
    <location>
        <begin position="487"/>
        <end position="506"/>
    </location>
</feature>
<proteinExistence type="predicted"/>
<feature type="transmembrane region" description="Helical" evidence="2">
    <location>
        <begin position="189"/>
        <end position="206"/>
    </location>
</feature>
<feature type="transmembrane region" description="Helical" evidence="2">
    <location>
        <begin position="357"/>
        <end position="376"/>
    </location>
</feature>
<keyword evidence="2" id="KW-0812">Transmembrane</keyword>
<name>A0A238X731_9ACTN</name>
<feature type="transmembrane region" description="Helical" evidence="2">
    <location>
        <begin position="620"/>
        <end position="638"/>
    </location>
</feature>
<feature type="transmembrane region" description="Helical" evidence="2">
    <location>
        <begin position="279"/>
        <end position="297"/>
    </location>
</feature>
<reference evidence="3 4" key="1">
    <citation type="submission" date="2017-06" db="EMBL/GenBank/DDBJ databases">
        <authorList>
            <person name="Kim H.J."/>
            <person name="Triplett B.A."/>
        </authorList>
    </citation>
    <scope>NUCLEOTIDE SEQUENCE [LARGE SCALE GENOMIC DNA]</scope>
    <source>
        <strain evidence="3 4">DSM 43151</strain>
    </source>
</reference>
<feature type="transmembrane region" description="Helical" evidence="2">
    <location>
        <begin position="650"/>
        <end position="667"/>
    </location>
</feature>
<feature type="transmembrane region" description="Helical" evidence="2">
    <location>
        <begin position="155"/>
        <end position="177"/>
    </location>
</feature>
<dbReference type="Proteomes" id="UP000198415">
    <property type="component" value="Unassembled WGS sequence"/>
</dbReference>